<dbReference type="OrthoDB" id="1079187at2"/>
<evidence type="ECO:0000313" key="3">
    <source>
        <dbReference type="EMBL" id="ASV28803.1"/>
    </source>
</evidence>
<name>A0A223V021_9FLAO</name>
<evidence type="ECO:0000256" key="2">
    <source>
        <dbReference type="SAM" id="SignalP"/>
    </source>
</evidence>
<dbReference type="Pfam" id="PF13715">
    <property type="entry name" value="CarbopepD_reg_2"/>
    <property type="match status" value="1"/>
</dbReference>
<evidence type="ECO:0000256" key="1">
    <source>
        <dbReference type="PROSITE-ProRule" id="PRU00339"/>
    </source>
</evidence>
<dbReference type="EMBL" id="CP022957">
    <property type="protein sequence ID" value="ASV28803.1"/>
    <property type="molecule type" value="Genomic_DNA"/>
</dbReference>
<keyword evidence="4" id="KW-1185">Reference proteome</keyword>
<dbReference type="InterPro" id="IPR008969">
    <property type="entry name" value="CarboxyPept-like_regulatory"/>
</dbReference>
<feature type="chain" id="PRO_5012781794" evidence="2">
    <location>
        <begin position="18"/>
        <end position="580"/>
    </location>
</feature>
<evidence type="ECO:0000313" key="4">
    <source>
        <dbReference type="Proteomes" id="UP000215244"/>
    </source>
</evidence>
<dbReference type="SUPFAM" id="SSF56935">
    <property type="entry name" value="Porins"/>
    <property type="match status" value="1"/>
</dbReference>
<reference evidence="3 4" key="1">
    <citation type="submission" date="2017-08" db="EMBL/GenBank/DDBJ databases">
        <title>The complete genome sequence of Maribacter sp. B1, isolated from deep-sea sediment.</title>
        <authorList>
            <person name="Wu Y.-H."/>
            <person name="Cheng H."/>
            <person name="Xu X.-W."/>
        </authorList>
    </citation>
    <scope>NUCLEOTIDE SEQUENCE [LARGE SCALE GENOMIC DNA]</scope>
    <source>
        <strain evidence="3 4">B1</strain>
    </source>
</reference>
<keyword evidence="2" id="KW-0732">Signal</keyword>
<sequence>MKKLLLVLLVLPLASMAQEDGLKTIKGTVSDNSEPMPNVVVSTSLTNNKEVTDSNGEYSIEAEVGETITFTYMGMEPVEIRVEEVTRFLNITMYPKTERLDEVTVTERARKLKSQRELEAEYTTNKRLIRTAYGIINPDIGAANIYMLTEDQIIPTGSCVLELLRYRIPGVIVRGDCLNGGAIWMRITTSFSSPRPAIYDVDGQIFTEAPIWLNDTMIKRLAVLKSFSSLVKYGMEAFGGVVVINTIPGPQYDKDQVDLARLNNNFYDNGAVPQQKLMEGAPDYLTELHASTTVGEAQKVFQDYLPKYSGSFYYLVDSYRYFMDRKNETFAEGLIRENFGRFNDNPVALKSLAYVYESFQEYEKAHELYKEVFILRPNYGQSYLDLANSYRQIGDYQKAVGLYTRFDYLLESGFVGDERGEFSNLMNWEMNNLIALRGGYLMSKKNLRKYALDDDFKGTRLVFEWADSEAEFELQFVHPDNQYFKWNHTLKDNAEQIYDEKKVGYSVTEQLIYDSFEGDWKVNVNYLGNKSLTPTYLKATIYHNYGKPSQTAEIKVFKLMTKNVNQHLFNVFNNAELVSN</sequence>
<dbReference type="SUPFAM" id="SSF48452">
    <property type="entry name" value="TPR-like"/>
    <property type="match status" value="1"/>
</dbReference>
<feature type="signal peptide" evidence="2">
    <location>
        <begin position="1"/>
        <end position="17"/>
    </location>
</feature>
<gene>
    <name evidence="3" type="ORF">CJ263_00350</name>
</gene>
<dbReference type="SUPFAM" id="SSF49464">
    <property type="entry name" value="Carboxypeptidase regulatory domain-like"/>
    <property type="match status" value="1"/>
</dbReference>
<dbReference type="Pfam" id="PF13176">
    <property type="entry name" value="TPR_7"/>
    <property type="match status" value="1"/>
</dbReference>
<dbReference type="KEGG" id="marb:CJ263_00350"/>
<dbReference type="Gene3D" id="2.60.40.1120">
    <property type="entry name" value="Carboxypeptidase-like, regulatory domain"/>
    <property type="match status" value="1"/>
</dbReference>
<accession>A0A223V021</accession>
<dbReference type="Gene3D" id="1.25.40.10">
    <property type="entry name" value="Tetratricopeptide repeat domain"/>
    <property type="match status" value="1"/>
</dbReference>
<dbReference type="AlphaFoldDB" id="A0A223V021"/>
<proteinExistence type="predicted"/>
<organism evidence="3 4">
    <name type="scientific">Maribacter cobaltidurans</name>
    <dbReference type="NCBI Taxonomy" id="1178778"/>
    <lineage>
        <taxon>Bacteria</taxon>
        <taxon>Pseudomonadati</taxon>
        <taxon>Bacteroidota</taxon>
        <taxon>Flavobacteriia</taxon>
        <taxon>Flavobacteriales</taxon>
        <taxon>Flavobacteriaceae</taxon>
        <taxon>Maribacter</taxon>
    </lineage>
</organism>
<keyword evidence="1" id="KW-0802">TPR repeat</keyword>
<dbReference type="InterPro" id="IPR019734">
    <property type="entry name" value="TPR_rpt"/>
</dbReference>
<dbReference type="RefSeq" id="WP_094995438.1">
    <property type="nucleotide sequence ID" value="NZ_BMJL01000001.1"/>
</dbReference>
<feature type="repeat" description="TPR" evidence="1">
    <location>
        <begin position="346"/>
        <end position="379"/>
    </location>
</feature>
<dbReference type="PROSITE" id="PS50005">
    <property type="entry name" value="TPR"/>
    <property type="match status" value="1"/>
</dbReference>
<dbReference type="Proteomes" id="UP000215244">
    <property type="component" value="Chromosome"/>
</dbReference>
<dbReference type="InterPro" id="IPR011990">
    <property type="entry name" value="TPR-like_helical_dom_sf"/>
</dbReference>
<protein>
    <submittedName>
        <fullName evidence="3">Uncharacterized protein</fullName>
    </submittedName>
</protein>